<organism evidence="4 5">
    <name type="scientific">Paracoccus alkanivorans</name>
    <dbReference type="NCBI Taxonomy" id="2116655"/>
    <lineage>
        <taxon>Bacteria</taxon>
        <taxon>Pseudomonadati</taxon>
        <taxon>Pseudomonadota</taxon>
        <taxon>Alphaproteobacteria</taxon>
        <taxon>Rhodobacterales</taxon>
        <taxon>Paracoccaceae</taxon>
        <taxon>Paracoccus</taxon>
    </lineage>
</organism>
<dbReference type="SUPFAM" id="SSF53927">
    <property type="entry name" value="Cytidine deaminase-like"/>
    <property type="match status" value="1"/>
</dbReference>
<comment type="function">
    <text evidence="3">Required for formate dehydrogenase (FDH) activity. Acts as a sulfur carrier protein that transfers sulfur from IscS to the molybdenum cofactor prior to its insertion into FDH.</text>
</comment>
<sequence>MIGTKPSGTVPATRVHAEGSVFAHRTLPEETPVAMVYDGTTHAVMMASPADIEDFAAGFSLTEGIVTRIDQIASSETIAHDRGIEARIWLSGPRAKALTARRRTLAGPVGCGLCGIDSLEQATRPLPALHRQGPVLTADEIASATDQLCDWQPLHDLTHGVHAAGFLLPGRGVILAREDVGRHNALDKLVGALARQGLDAGRGAVVLTSRVSVEMVQKCAMAACTILIAASAPTLHALRLAEEAGITVAGFTRGGSFDIFSHPQRLKNETRHVA</sequence>
<comment type="caution">
    <text evidence="4">The sequence shown here is derived from an EMBL/GenBank/DDBJ whole genome shotgun (WGS) entry which is preliminary data.</text>
</comment>
<reference evidence="4 5" key="1">
    <citation type="submission" date="2018-07" db="EMBL/GenBank/DDBJ databases">
        <authorList>
            <person name="Zhang Y."/>
            <person name="Wang L."/>
            <person name="Ma S."/>
        </authorList>
    </citation>
    <scope>NUCLEOTIDE SEQUENCE [LARGE SCALE GENOMIC DNA]</scope>
    <source>
        <strain evidence="4 5">4-2</strain>
    </source>
</reference>
<keyword evidence="5" id="KW-1185">Reference proteome</keyword>
<dbReference type="PIRSF" id="PIRSF015626">
    <property type="entry name" value="FdhD"/>
    <property type="match status" value="1"/>
</dbReference>
<evidence type="ECO:0000256" key="2">
    <source>
        <dbReference type="ARBA" id="ARBA00023150"/>
    </source>
</evidence>
<dbReference type="GO" id="GO:0097163">
    <property type="term" value="F:sulfur carrier activity"/>
    <property type="evidence" value="ECO:0007669"/>
    <property type="project" value="UniProtKB-UniRule"/>
</dbReference>
<evidence type="ECO:0000313" key="5">
    <source>
        <dbReference type="Proteomes" id="UP000273516"/>
    </source>
</evidence>
<comment type="subcellular location">
    <subcellularLocation>
        <location evidence="3">Cytoplasm</location>
    </subcellularLocation>
</comment>
<dbReference type="Pfam" id="PF02634">
    <property type="entry name" value="FdhD-NarQ"/>
    <property type="match status" value="1"/>
</dbReference>
<keyword evidence="1 3" id="KW-0963">Cytoplasm</keyword>
<name>A0A3M0MJY0_9RHOB</name>
<dbReference type="EMBL" id="QOKZ01000001">
    <property type="protein sequence ID" value="RMC38072.1"/>
    <property type="molecule type" value="Genomic_DNA"/>
</dbReference>
<dbReference type="Gene3D" id="3.40.140.10">
    <property type="entry name" value="Cytidine Deaminase, domain 2"/>
    <property type="match status" value="1"/>
</dbReference>
<keyword evidence="2 3" id="KW-0501">Molybdenum cofactor biosynthesis</keyword>
<dbReference type="GO" id="GO:0016783">
    <property type="term" value="F:sulfurtransferase activity"/>
    <property type="evidence" value="ECO:0007669"/>
    <property type="project" value="InterPro"/>
</dbReference>
<comment type="caution">
    <text evidence="3">Lacks conserved residue(s) required for the propagation of feature annotation.</text>
</comment>
<dbReference type="GO" id="GO:0005737">
    <property type="term" value="C:cytoplasm"/>
    <property type="evidence" value="ECO:0007669"/>
    <property type="project" value="UniProtKB-SubCell"/>
</dbReference>
<gene>
    <name evidence="3" type="primary">fdhD</name>
    <name evidence="4" type="ORF">C9E81_03640</name>
</gene>
<dbReference type="OrthoDB" id="3197277at2"/>
<dbReference type="PANTHER" id="PTHR30592:SF1">
    <property type="entry name" value="SULFUR CARRIER PROTEIN FDHD"/>
    <property type="match status" value="1"/>
</dbReference>
<protein>
    <recommendedName>
        <fullName evidence="3">Sulfur carrier protein FdhD</fullName>
    </recommendedName>
</protein>
<keyword evidence="4" id="KW-0808">Transferase</keyword>
<dbReference type="InterPro" id="IPR003786">
    <property type="entry name" value="FdhD"/>
</dbReference>
<proteinExistence type="inferred from homology"/>
<dbReference type="InterPro" id="IPR016193">
    <property type="entry name" value="Cytidine_deaminase-like"/>
</dbReference>
<dbReference type="HAMAP" id="MF_00187">
    <property type="entry name" value="FdhD"/>
    <property type="match status" value="1"/>
</dbReference>
<comment type="similarity">
    <text evidence="3">Belongs to the FdhD family.</text>
</comment>
<dbReference type="PANTHER" id="PTHR30592">
    <property type="entry name" value="FORMATE DEHYDROGENASE"/>
    <property type="match status" value="1"/>
</dbReference>
<dbReference type="GO" id="GO:0006777">
    <property type="term" value="P:Mo-molybdopterin cofactor biosynthetic process"/>
    <property type="evidence" value="ECO:0007669"/>
    <property type="project" value="UniProtKB-UniRule"/>
</dbReference>
<feature type="active site" description="Cysteine persulfide intermediate" evidence="3">
    <location>
        <position position="111"/>
    </location>
</feature>
<dbReference type="RefSeq" id="WP_122111155.1">
    <property type="nucleotide sequence ID" value="NZ_QOKZ01000001.1"/>
</dbReference>
<evidence type="ECO:0000256" key="3">
    <source>
        <dbReference type="HAMAP-Rule" id="MF_00187"/>
    </source>
</evidence>
<dbReference type="AlphaFoldDB" id="A0A3M0MJY0"/>
<dbReference type="Gene3D" id="3.10.20.10">
    <property type="match status" value="1"/>
</dbReference>
<accession>A0A3M0MJY0</accession>
<evidence type="ECO:0000313" key="4">
    <source>
        <dbReference type="EMBL" id="RMC38072.1"/>
    </source>
</evidence>
<dbReference type="NCBIfam" id="TIGR00129">
    <property type="entry name" value="fdhD_narQ"/>
    <property type="match status" value="1"/>
</dbReference>
<dbReference type="Proteomes" id="UP000273516">
    <property type="component" value="Unassembled WGS sequence"/>
</dbReference>
<evidence type="ECO:0000256" key="1">
    <source>
        <dbReference type="ARBA" id="ARBA00022490"/>
    </source>
</evidence>